<comment type="caution">
    <text evidence="1">The sequence shown here is derived from an EMBL/GenBank/DDBJ whole genome shotgun (WGS) entry which is preliminary data.</text>
</comment>
<protein>
    <recommendedName>
        <fullName evidence="3">GAG-pre-integrase domain-containing protein</fullName>
    </recommendedName>
</protein>
<dbReference type="Proteomes" id="UP000765509">
    <property type="component" value="Unassembled WGS sequence"/>
</dbReference>
<proteinExistence type="predicted"/>
<sequence length="119" mass="13582">MTSITITRQGNEFILTQENKTLMTGDLINFLIIVTFNKPVSNLKMAQQNWHLRLGHPRNQTLKSLGLYPIKKEQCETFAQAKITHRPFQKHFTNVQKSLDYVHLDLVGPISPPSAPGQK</sequence>
<dbReference type="AlphaFoldDB" id="A0A9Q3CMS7"/>
<evidence type="ECO:0000313" key="2">
    <source>
        <dbReference type="Proteomes" id="UP000765509"/>
    </source>
</evidence>
<organism evidence="1 2">
    <name type="scientific">Austropuccinia psidii MF-1</name>
    <dbReference type="NCBI Taxonomy" id="1389203"/>
    <lineage>
        <taxon>Eukaryota</taxon>
        <taxon>Fungi</taxon>
        <taxon>Dikarya</taxon>
        <taxon>Basidiomycota</taxon>
        <taxon>Pucciniomycotina</taxon>
        <taxon>Pucciniomycetes</taxon>
        <taxon>Pucciniales</taxon>
        <taxon>Sphaerophragmiaceae</taxon>
        <taxon>Austropuccinia</taxon>
    </lineage>
</organism>
<evidence type="ECO:0000313" key="1">
    <source>
        <dbReference type="EMBL" id="MBW0486828.1"/>
    </source>
</evidence>
<keyword evidence="2" id="KW-1185">Reference proteome</keyword>
<accession>A0A9Q3CMS7</accession>
<name>A0A9Q3CMS7_9BASI</name>
<dbReference type="OrthoDB" id="7691805at2759"/>
<evidence type="ECO:0008006" key="3">
    <source>
        <dbReference type="Google" id="ProtNLM"/>
    </source>
</evidence>
<gene>
    <name evidence="1" type="ORF">O181_026543</name>
</gene>
<reference evidence="1" key="1">
    <citation type="submission" date="2021-03" db="EMBL/GenBank/DDBJ databases">
        <title>Draft genome sequence of rust myrtle Austropuccinia psidii MF-1, a brazilian biotype.</title>
        <authorList>
            <person name="Quecine M.C."/>
            <person name="Pachon D.M.R."/>
            <person name="Bonatelli M.L."/>
            <person name="Correr F.H."/>
            <person name="Franceschini L.M."/>
            <person name="Leite T.F."/>
            <person name="Margarido G.R.A."/>
            <person name="Almeida C.A."/>
            <person name="Ferrarezi J.A."/>
            <person name="Labate C.A."/>
        </authorList>
    </citation>
    <scope>NUCLEOTIDE SEQUENCE</scope>
    <source>
        <strain evidence="1">MF-1</strain>
    </source>
</reference>
<dbReference type="EMBL" id="AVOT02008828">
    <property type="protein sequence ID" value="MBW0486828.1"/>
    <property type="molecule type" value="Genomic_DNA"/>
</dbReference>